<dbReference type="HOGENOM" id="CLU_306669_0_0_2"/>
<sequence length="965" mass="99948">MWTAALLILFIAAALGPYAASTSAKASATLPVLLNGSSVGLCYPYLIAQGGVLDLATGSFTDPWPGDVALGASCGDGFIAVLGYQGTYFLYSSNASLAWVVREPYSDIIGVYSGMVVYNLSNEAYVEGPRGTAAVIPLPQGSRVLSFSYANGPLLLEDVNGTLELQSPQGALPLNVSGSGGQPTGILNGTRAYVFGYVDGQGPMLLIFDVSASPLRAVPVGEFVASFVPLAVYRAQGDELVVQGPPGLELVTACCGRTRAQVIGDALPVPDGYYVPSSGYSYVMSGGSWIPVPGLEVASLGGVAFITDYNGVTLLAPAVPTTLVAEAPVYGTLNISGLLVQLNLTPGAYELPTPSLLLVGNRLLDLLGGTLAYPAKVGGPVRAVYVVRPPAVSPLEVFRQVTYMASGGGSLLLVVPSKAIVLSPGVNVTVSPRPLVIPGEWLYGGLGPGGIALYSANGTVYVFSYSGSPVAAYRANITFVPTYMGVYRAYGGYYVMVESSGPFGAYMYVYGPGGASEYRLQSPVVEDPSSGVAVTPAGVQAPGLNISLPAVVSTASVNGASAAFQGADGNLYIVNLSSMTEYVVMPAWGGYLRYAPMPGGLLAIYNKSSFTVEIVSYEGLVQGAWQVNISASPPSAVIYINGTRVGVGSATVYDIATPINVTVSAAGYAAYSSTVLPLTSEDIKVSLRPVTVYATLSVVSPIPVSYVEGYINGSSFRLPVNSSLQLLSGIPYEVEVNYFYPLNVCAPVSETVIMKSNGTIEVSCSLTTPVLKLVSSLPASVKVSKSGVTVFSGQLEPEAPLYLPVAPGSYDVLSTANGLSASIKVNATLPQLYSYNVTPTAPPAPPRGTIEAVSNVSSASVYVRFPNGTLVAVGVGRVEVSVSPGQYVVSAEGTGYVGVNRTVTVSPGSTVNVTLGLVPVRRGAPVVRNVKYYIIAGALAATAIAAYMGYSYYRSRSPYQEQQEI</sequence>
<evidence type="ECO:0000256" key="1">
    <source>
        <dbReference type="SAM" id="Phobius"/>
    </source>
</evidence>
<evidence type="ECO:0000259" key="2">
    <source>
        <dbReference type="Pfam" id="PF08308"/>
    </source>
</evidence>
<evidence type="ECO:0000313" key="4">
    <source>
        <dbReference type="Proteomes" id="UP000000346"/>
    </source>
</evidence>
<proteinExistence type="predicted"/>
<name>D9Q1H2_ACIS3</name>
<dbReference type="GeneID" id="9498988"/>
<dbReference type="RefSeq" id="WP_013266672.1">
    <property type="nucleotide sequence ID" value="NC_014374.1"/>
</dbReference>
<protein>
    <recommendedName>
        <fullName evidence="2">PEGA domain-containing protein</fullName>
    </recommendedName>
</protein>
<keyword evidence="1" id="KW-0472">Membrane</keyword>
<dbReference type="Pfam" id="PF08308">
    <property type="entry name" value="PEGA"/>
    <property type="match status" value="1"/>
</dbReference>
<dbReference type="Proteomes" id="UP000000346">
    <property type="component" value="Chromosome"/>
</dbReference>
<dbReference type="PANTHER" id="PTHR36194:SF1">
    <property type="entry name" value="S-LAYER-LIKE PROTEIN"/>
    <property type="match status" value="1"/>
</dbReference>
<dbReference type="InterPro" id="IPR013229">
    <property type="entry name" value="PEGA"/>
</dbReference>
<feature type="domain" description="PEGA" evidence="2">
    <location>
        <begin position="627"/>
        <end position="687"/>
    </location>
</feature>
<feature type="transmembrane region" description="Helical" evidence="1">
    <location>
        <begin position="932"/>
        <end position="953"/>
    </location>
</feature>
<keyword evidence="1" id="KW-0812">Transmembrane</keyword>
<dbReference type="PANTHER" id="PTHR36194">
    <property type="entry name" value="S-LAYER-LIKE PROTEIN"/>
    <property type="match status" value="1"/>
</dbReference>
<accession>D9Q1H2</accession>
<dbReference type="AlphaFoldDB" id="D9Q1H2"/>
<keyword evidence="4" id="KW-1185">Reference proteome</keyword>
<dbReference type="KEGG" id="asc:ASAC_0754"/>
<dbReference type="InParanoid" id="D9Q1H2"/>
<organism evidence="3 4">
    <name type="scientific">Acidilobus saccharovorans (strain DSM 16705 / JCM 18335 / VKM B-2471 / 345-15)</name>
    <dbReference type="NCBI Taxonomy" id="666510"/>
    <lineage>
        <taxon>Archaea</taxon>
        <taxon>Thermoproteota</taxon>
        <taxon>Thermoprotei</taxon>
        <taxon>Acidilobales</taxon>
        <taxon>Acidilobaceae</taxon>
        <taxon>Acidilobus</taxon>
    </lineage>
</organism>
<dbReference type="EMBL" id="CP001742">
    <property type="protein sequence ID" value="ADL19160.1"/>
    <property type="molecule type" value="Genomic_DNA"/>
</dbReference>
<evidence type="ECO:0000313" key="3">
    <source>
        <dbReference type="EMBL" id="ADL19160.1"/>
    </source>
</evidence>
<gene>
    <name evidence="3" type="ordered locus">ASAC_0754</name>
</gene>
<keyword evidence="1" id="KW-1133">Transmembrane helix</keyword>
<reference evidence="3 4" key="1">
    <citation type="journal article" date="2010" name="Appl. Environ. Microbiol.">
        <title>The genome sequence of the crenarchaeon Acidilobus saccharovorans supports a new order, Acidilobales, and suggests an important ecological role in terrestrial acidic hot springs.</title>
        <authorList>
            <person name="Mardanov A.V."/>
            <person name="Svetlitchnyi V.A."/>
            <person name="Beletsky A.V."/>
            <person name="Prokofeva M.I."/>
            <person name="Bonch-Osmolovskaya E.A."/>
            <person name="Ravin N.V."/>
            <person name="Skryabin K.G."/>
        </authorList>
    </citation>
    <scope>NUCLEOTIDE SEQUENCE [LARGE SCALE GENOMIC DNA]</scope>
    <source>
        <strain evidence="4">DSM 16705 / JCM 18335 / VKM B-2471 / 345-15</strain>
    </source>
</reference>
<dbReference type="eggNOG" id="arCOG03264">
    <property type="taxonomic scope" value="Archaea"/>
</dbReference>